<protein>
    <submittedName>
        <fullName evidence="2">Uncharacterized protein</fullName>
    </submittedName>
</protein>
<comment type="caution">
    <text evidence="2">The sequence shown here is derived from an EMBL/GenBank/DDBJ whole genome shotgun (WGS) entry which is preliminary data.</text>
</comment>
<keyword evidence="3" id="KW-1185">Reference proteome</keyword>
<reference evidence="2" key="1">
    <citation type="journal article" date="2021" name="Open Biol.">
        <title>Shared evolutionary footprints suggest mitochondrial oxidative damage underlies multiple complex I losses in fungi.</title>
        <authorList>
            <person name="Schikora-Tamarit M.A."/>
            <person name="Marcet-Houben M."/>
            <person name="Nosek J."/>
            <person name="Gabaldon T."/>
        </authorList>
    </citation>
    <scope>NUCLEOTIDE SEQUENCE</scope>
    <source>
        <strain evidence="2">CBS2887</strain>
    </source>
</reference>
<keyword evidence="1" id="KW-0812">Transmembrane</keyword>
<feature type="transmembrane region" description="Helical" evidence="1">
    <location>
        <begin position="23"/>
        <end position="42"/>
    </location>
</feature>
<proteinExistence type="predicted"/>
<feature type="transmembrane region" description="Helical" evidence="1">
    <location>
        <begin position="54"/>
        <end position="76"/>
    </location>
</feature>
<gene>
    <name evidence="2" type="ORF">WICPIJ_005467</name>
</gene>
<sequence>MFRGDFCEAVYAVESLALLTSNVLALISEFSLLSFAVAISLAKRLVFIRFETSFFSFGCVVDVLVTFEDLVLVFFWSLAQLDDNAGAIGVKKVCGV</sequence>
<accession>A0A9P8TMC4</accession>
<dbReference type="AlphaFoldDB" id="A0A9P8TMC4"/>
<evidence type="ECO:0000313" key="3">
    <source>
        <dbReference type="Proteomes" id="UP000774326"/>
    </source>
</evidence>
<reference evidence="2" key="2">
    <citation type="submission" date="2021-01" db="EMBL/GenBank/DDBJ databases">
        <authorList>
            <person name="Schikora-Tamarit M.A."/>
        </authorList>
    </citation>
    <scope>NUCLEOTIDE SEQUENCE</scope>
    <source>
        <strain evidence="2">CBS2887</strain>
    </source>
</reference>
<organism evidence="2 3">
    <name type="scientific">Wickerhamomyces pijperi</name>
    <name type="common">Yeast</name>
    <name type="synonym">Pichia pijperi</name>
    <dbReference type="NCBI Taxonomy" id="599730"/>
    <lineage>
        <taxon>Eukaryota</taxon>
        <taxon>Fungi</taxon>
        <taxon>Dikarya</taxon>
        <taxon>Ascomycota</taxon>
        <taxon>Saccharomycotina</taxon>
        <taxon>Saccharomycetes</taxon>
        <taxon>Phaffomycetales</taxon>
        <taxon>Wickerhamomycetaceae</taxon>
        <taxon>Wickerhamomyces</taxon>
    </lineage>
</organism>
<dbReference type="Proteomes" id="UP000774326">
    <property type="component" value="Unassembled WGS sequence"/>
</dbReference>
<evidence type="ECO:0000256" key="1">
    <source>
        <dbReference type="SAM" id="Phobius"/>
    </source>
</evidence>
<keyword evidence="1" id="KW-0472">Membrane</keyword>
<name>A0A9P8TMC4_WICPI</name>
<evidence type="ECO:0000313" key="2">
    <source>
        <dbReference type="EMBL" id="KAH3683571.1"/>
    </source>
</evidence>
<keyword evidence="1" id="KW-1133">Transmembrane helix</keyword>
<dbReference type="EMBL" id="JAEUBG010003043">
    <property type="protein sequence ID" value="KAH3683571.1"/>
    <property type="molecule type" value="Genomic_DNA"/>
</dbReference>